<keyword evidence="8" id="KW-0949">S-adenosyl-L-methionine</keyword>
<feature type="compositionally biased region" description="Polar residues" evidence="15">
    <location>
        <begin position="11"/>
        <end position="20"/>
    </location>
</feature>
<evidence type="ECO:0000256" key="11">
    <source>
        <dbReference type="ARBA" id="ARBA00022989"/>
    </source>
</evidence>
<dbReference type="Gene3D" id="3.40.50.150">
    <property type="entry name" value="Vaccinia Virus protein VP39"/>
    <property type="match status" value="1"/>
</dbReference>
<dbReference type="Pfam" id="PF02353">
    <property type="entry name" value="CMAS"/>
    <property type="match status" value="1"/>
</dbReference>
<keyword evidence="10" id="KW-0746">Sphingolipid metabolism</keyword>
<evidence type="ECO:0000256" key="3">
    <source>
        <dbReference type="ARBA" id="ARBA00004991"/>
    </source>
</evidence>
<evidence type="ECO:0000256" key="15">
    <source>
        <dbReference type="SAM" id="MobiDB-lite"/>
    </source>
</evidence>
<dbReference type="PANTHER" id="PTHR45197">
    <property type="entry name" value="SYNTHASE, PUTATIVE (AFU_ORTHOLOGUE AFUA_7G04190)-RELATED"/>
    <property type="match status" value="1"/>
</dbReference>
<gene>
    <name evidence="17" type="ORF">RDB_LOCUS70502</name>
</gene>
<keyword evidence="11 16" id="KW-1133">Transmembrane helix</keyword>
<comment type="similarity">
    <text evidence="4">Belongs to the CFA/CMAS family.</text>
</comment>
<dbReference type="AlphaFoldDB" id="A0A8H3BVD6"/>
<keyword evidence="9 16" id="KW-0812">Transmembrane</keyword>
<evidence type="ECO:0000256" key="7">
    <source>
        <dbReference type="ARBA" id="ARBA00022679"/>
    </source>
</evidence>
<dbReference type="GO" id="GO:0006665">
    <property type="term" value="P:sphingolipid metabolic process"/>
    <property type="evidence" value="ECO:0007669"/>
    <property type="project" value="UniProtKB-KW"/>
</dbReference>
<keyword evidence="5" id="KW-0444">Lipid biosynthesis</keyword>
<evidence type="ECO:0000256" key="5">
    <source>
        <dbReference type="ARBA" id="ARBA00022516"/>
    </source>
</evidence>
<evidence type="ECO:0000256" key="13">
    <source>
        <dbReference type="ARBA" id="ARBA00023136"/>
    </source>
</evidence>
<evidence type="ECO:0000313" key="18">
    <source>
        <dbReference type="Proteomes" id="UP000663853"/>
    </source>
</evidence>
<evidence type="ECO:0000256" key="8">
    <source>
        <dbReference type="ARBA" id="ARBA00022691"/>
    </source>
</evidence>
<evidence type="ECO:0000256" key="14">
    <source>
        <dbReference type="ARBA" id="ARBA00039020"/>
    </source>
</evidence>
<dbReference type="GO" id="GO:0008168">
    <property type="term" value="F:methyltransferase activity"/>
    <property type="evidence" value="ECO:0007669"/>
    <property type="project" value="UniProtKB-KW"/>
</dbReference>
<dbReference type="InterPro" id="IPR029063">
    <property type="entry name" value="SAM-dependent_MTases_sf"/>
</dbReference>
<comment type="subcellular location">
    <subcellularLocation>
        <location evidence="1">Membrane</location>
        <topology evidence="1">Multi-pass membrane protein</topology>
    </subcellularLocation>
</comment>
<comment type="pathway">
    <text evidence="2">Lipid metabolism; sphingolipid metabolism.</text>
</comment>
<evidence type="ECO:0000256" key="1">
    <source>
        <dbReference type="ARBA" id="ARBA00004141"/>
    </source>
</evidence>
<comment type="caution">
    <text evidence="17">The sequence shown here is derived from an EMBL/GenBank/DDBJ whole genome shotgun (WGS) entry which is preliminary data.</text>
</comment>
<dbReference type="GO" id="GO:0016020">
    <property type="term" value="C:membrane"/>
    <property type="evidence" value="ECO:0007669"/>
    <property type="project" value="UniProtKB-SubCell"/>
</dbReference>
<evidence type="ECO:0000256" key="4">
    <source>
        <dbReference type="ARBA" id="ARBA00010815"/>
    </source>
</evidence>
<evidence type="ECO:0000256" key="9">
    <source>
        <dbReference type="ARBA" id="ARBA00022692"/>
    </source>
</evidence>
<evidence type="ECO:0000256" key="10">
    <source>
        <dbReference type="ARBA" id="ARBA00022919"/>
    </source>
</evidence>
<evidence type="ECO:0000256" key="12">
    <source>
        <dbReference type="ARBA" id="ARBA00023098"/>
    </source>
</evidence>
<evidence type="ECO:0000256" key="2">
    <source>
        <dbReference type="ARBA" id="ARBA00004760"/>
    </source>
</evidence>
<dbReference type="SUPFAM" id="SSF53335">
    <property type="entry name" value="S-adenosyl-L-methionine-dependent methyltransferases"/>
    <property type="match status" value="1"/>
</dbReference>
<keyword evidence="6" id="KW-0489">Methyltransferase</keyword>
<comment type="pathway">
    <text evidence="3">Sphingolipid metabolism.</text>
</comment>
<evidence type="ECO:0000256" key="16">
    <source>
        <dbReference type="SAM" id="Phobius"/>
    </source>
</evidence>
<dbReference type="EMBL" id="CAJMXA010001666">
    <property type="protein sequence ID" value="CAE6467462.1"/>
    <property type="molecule type" value="Genomic_DNA"/>
</dbReference>
<dbReference type="PANTHER" id="PTHR45197:SF1">
    <property type="entry name" value="SPHINGOLIPID C9-METHYLTRANSFERASE A-RELATED"/>
    <property type="match status" value="1"/>
</dbReference>
<evidence type="ECO:0000256" key="6">
    <source>
        <dbReference type="ARBA" id="ARBA00022603"/>
    </source>
</evidence>
<dbReference type="Proteomes" id="UP000663853">
    <property type="component" value="Unassembled WGS sequence"/>
</dbReference>
<dbReference type="EC" id="2.1.1.317" evidence="14"/>
<protein>
    <recommendedName>
        <fullName evidence="14">sphingolipid C(9)-methyltransferase</fullName>
        <ecNumber evidence="14">2.1.1.317</ecNumber>
    </recommendedName>
</protein>
<keyword evidence="12" id="KW-0443">Lipid metabolism</keyword>
<proteinExistence type="inferred from homology"/>
<dbReference type="CDD" id="cd02440">
    <property type="entry name" value="AdoMet_MTases"/>
    <property type="match status" value="1"/>
</dbReference>
<evidence type="ECO:0000313" key="17">
    <source>
        <dbReference type="EMBL" id="CAE6467462.1"/>
    </source>
</evidence>
<organism evidence="17 18">
    <name type="scientific">Rhizoctonia solani</name>
    <dbReference type="NCBI Taxonomy" id="456999"/>
    <lineage>
        <taxon>Eukaryota</taxon>
        <taxon>Fungi</taxon>
        <taxon>Dikarya</taxon>
        <taxon>Basidiomycota</taxon>
        <taxon>Agaricomycotina</taxon>
        <taxon>Agaricomycetes</taxon>
        <taxon>Cantharellales</taxon>
        <taxon>Ceratobasidiaceae</taxon>
        <taxon>Rhizoctonia</taxon>
    </lineage>
</organism>
<dbReference type="InterPro" id="IPR052290">
    <property type="entry name" value="Sphingo_C9-MT"/>
</dbReference>
<feature type="transmembrane region" description="Helical" evidence="16">
    <location>
        <begin position="44"/>
        <end position="64"/>
    </location>
</feature>
<accession>A0A8H3BVD6</accession>
<keyword evidence="7" id="KW-0808">Transferase</keyword>
<name>A0A8H3BVD6_9AGAM</name>
<reference evidence="17" key="1">
    <citation type="submission" date="2021-01" db="EMBL/GenBank/DDBJ databases">
        <authorList>
            <person name="Kaushik A."/>
        </authorList>
    </citation>
    <scope>NUCLEOTIDE SEQUENCE</scope>
    <source>
        <strain evidence="17">AG6-10EEA</strain>
    </source>
</reference>
<feature type="transmembrane region" description="Helical" evidence="16">
    <location>
        <begin position="76"/>
        <end position="97"/>
    </location>
</feature>
<keyword evidence="13 16" id="KW-0472">Membrane</keyword>
<dbReference type="GO" id="GO:0032259">
    <property type="term" value="P:methylation"/>
    <property type="evidence" value="ECO:0007669"/>
    <property type="project" value="UniProtKB-KW"/>
</dbReference>
<sequence>MASVDPASVPLPNSDTPKPQSVVRLTSLPSIKNAPFPAEGNGSFSNAALAGLVLGVPYVVKHLLPLVNRGGVKTYWFLVIVLGIPVAVAYWTVMSMYGPRKNDRLAFPNRPQSEYIEFKDAAFRAEWEGKKIPMQIFHDAYFEGKVDFKGDVLDVMEWRHDWAEFKMTPELFKYVFTVLIPDVINHSSHQDEEQVRDHYDRGDDFYEWFLGPRMIYTSGVVMDNTREETLEELQDNKLALVCEKLDLKPTDKLLDIGCGWGTLTAYAAKNYGCDATGVTLAKKQAAFGNQRIKDNGCDTERARILCTDFRDVPAVKSSYTKIVSLEMAEHVGIRRYNAFLRQVYDLLDDDGIFVFQVAGIRQCWQYEDLIWGLFMNKYVFPGADASCALNWVIGRLEGVGFEIKSVDVLGVHYSATIWRWYKNWISNKDKVIKAYGERWFRVWAFFLAYSTIISRQGSASVFQITAHKNLNAFHRMEGMESHTSLRISERAKNNARIQ</sequence>
<feature type="region of interest" description="Disordered" evidence="15">
    <location>
        <begin position="1"/>
        <end position="20"/>
    </location>
</feature>